<dbReference type="InterPro" id="IPR000157">
    <property type="entry name" value="TIR_dom"/>
</dbReference>
<proteinExistence type="predicted"/>
<evidence type="ECO:0000259" key="1">
    <source>
        <dbReference type="Pfam" id="PF13676"/>
    </source>
</evidence>
<accession>A0ABT2J1K3</accession>
<evidence type="ECO:0000313" key="3">
    <source>
        <dbReference type="Proteomes" id="UP001156441"/>
    </source>
</evidence>
<dbReference type="Proteomes" id="UP001156441">
    <property type="component" value="Unassembled WGS sequence"/>
</dbReference>
<gene>
    <name evidence="2" type="ORF">JT362_00715</name>
</gene>
<reference evidence="2 3" key="1">
    <citation type="submission" date="2021-02" db="EMBL/GenBank/DDBJ databases">
        <title>Actinophytocola xerophila sp. nov., isolated from soil of cotton cropping field.</title>
        <authorList>
            <person name="Huang R."/>
            <person name="Chen X."/>
            <person name="Ge X."/>
            <person name="Liu W."/>
        </authorList>
    </citation>
    <scope>NUCLEOTIDE SEQUENCE [LARGE SCALE GENOMIC DNA]</scope>
    <source>
        <strain evidence="2 3">S1-96</strain>
    </source>
</reference>
<keyword evidence="3" id="KW-1185">Reference proteome</keyword>
<name>A0ABT2J1K3_9PSEU</name>
<dbReference type="InterPro" id="IPR027417">
    <property type="entry name" value="P-loop_NTPase"/>
</dbReference>
<dbReference type="RefSeq" id="WP_260188996.1">
    <property type="nucleotide sequence ID" value="NZ_JAFFZE010000002.1"/>
</dbReference>
<sequence length="461" mass="49149">MSEPGYPAAGRHDVLVVNARVDEAWAVWCAGVLRGSGRSVAALQDGLGDLLDVRQVLEREVRAAGQVVVLLSRSGVGFLRVAVSVANALGRRVVPVHVDPRPVPYPAVLAHLAAVELVGVSLEEAERRLVAAADGSEEHRVRANRVRHRPPVPVELVGRDAELAGLAAAFEVPRPAVVVAGRSGVGTSALAAWFVRRYRERWTHVRWSSPARFAEDQLTVLTRPRGPSLLVVDGAVDYRSVRDALWPALLDRDLVHVLVTSPSGDWPSPFRVVGVAPLVGVAAERLVRVVLPELPAGDVDVVVRVVGGVPAAVSAVSGLLDAGGSLGELESVRDAVVAVGAAERGFYFLDSADPGVVGAFERAFADAAGGVERLAAGRSPWRRWWRRRCPAGAGVDPVAVVALARAVLVPRTVVLVAGSRVFVKAPRLGPGFTVRTLTSGRLRDFEHAQRLRRDPVAELFR</sequence>
<dbReference type="Pfam" id="PF13676">
    <property type="entry name" value="TIR_2"/>
    <property type="match status" value="1"/>
</dbReference>
<comment type="caution">
    <text evidence="2">The sequence shown here is derived from an EMBL/GenBank/DDBJ whole genome shotgun (WGS) entry which is preliminary data.</text>
</comment>
<protein>
    <submittedName>
        <fullName evidence="2">Toll/interleukin-1 receptor domain-containing protein</fullName>
    </submittedName>
</protein>
<organism evidence="2 3">
    <name type="scientific">Actinophytocola gossypii</name>
    <dbReference type="NCBI Taxonomy" id="2812003"/>
    <lineage>
        <taxon>Bacteria</taxon>
        <taxon>Bacillati</taxon>
        <taxon>Actinomycetota</taxon>
        <taxon>Actinomycetes</taxon>
        <taxon>Pseudonocardiales</taxon>
        <taxon>Pseudonocardiaceae</taxon>
    </lineage>
</organism>
<dbReference type="SUPFAM" id="SSF52540">
    <property type="entry name" value="P-loop containing nucleoside triphosphate hydrolases"/>
    <property type="match status" value="1"/>
</dbReference>
<evidence type="ECO:0000313" key="2">
    <source>
        <dbReference type="EMBL" id="MCT2581641.1"/>
    </source>
</evidence>
<dbReference type="EMBL" id="JAFFZE010000002">
    <property type="protein sequence ID" value="MCT2581641.1"/>
    <property type="molecule type" value="Genomic_DNA"/>
</dbReference>
<feature type="domain" description="TIR" evidence="1">
    <location>
        <begin position="17"/>
        <end position="129"/>
    </location>
</feature>
<keyword evidence="2" id="KW-0675">Receptor</keyword>